<protein>
    <submittedName>
        <fullName evidence="1">LuxR family transcriptional regulator</fullName>
    </submittedName>
</protein>
<dbReference type="Pfam" id="PF09224">
    <property type="entry name" value="DUF1961"/>
    <property type="match status" value="1"/>
</dbReference>
<dbReference type="Proteomes" id="UP000175691">
    <property type="component" value="Unassembled WGS sequence"/>
</dbReference>
<evidence type="ECO:0000313" key="1">
    <source>
        <dbReference type="EMBL" id="OFC69692.1"/>
    </source>
</evidence>
<dbReference type="Gene3D" id="2.60.120.200">
    <property type="match status" value="1"/>
</dbReference>
<name>A0A1E7Z8B6_9ALTE</name>
<comment type="caution">
    <text evidence="1">The sequence shown here is derived from an EMBL/GenBank/DDBJ whole genome shotgun (WGS) entry which is preliminary data.</text>
</comment>
<proteinExistence type="predicted"/>
<accession>A0A1E7Z8B6</accession>
<dbReference type="EMBL" id="MDHN01000037">
    <property type="protein sequence ID" value="OFC69692.1"/>
    <property type="molecule type" value="Genomic_DNA"/>
</dbReference>
<organism evidence="1 2">
    <name type="scientific">Alteromonas confluentis</name>
    <dbReference type="NCBI Taxonomy" id="1656094"/>
    <lineage>
        <taxon>Bacteria</taxon>
        <taxon>Pseudomonadati</taxon>
        <taxon>Pseudomonadota</taxon>
        <taxon>Gammaproteobacteria</taxon>
        <taxon>Alteromonadales</taxon>
        <taxon>Alteromonadaceae</taxon>
        <taxon>Alteromonas/Salinimonas group</taxon>
        <taxon>Alteromonas</taxon>
    </lineage>
</organism>
<dbReference type="STRING" id="1656094.BFC18_16620"/>
<reference evidence="1 2" key="1">
    <citation type="submission" date="2016-08" db="EMBL/GenBank/DDBJ databases">
        <authorList>
            <person name="Seilhamer J.J."/>
        </authorList>
    </citation>
    <scope>NUCLEOTIDE SEQUENCE [LARGE SCALE GENOMIC DNA]</scope>
    <source>
        <strain evidence="1 2">KCTC 42603</strain>
    </source>
</reference>
<dbReference type="InterPro" id="IPR015305">
    <property type="entry name" value="DUF1961"/>
</dbReference>
<sequence>MKRQFWQTLLVAFIGLFCLFGCAQQSVLVGRGAIKGELIYQNSLSSRTDVSDWVMEGEGEVSFENGWMQMWSPDEASHHVFWMPKKLPQSFIAEWDAQALKTDAGLVIVFFAAKGVNGESIFDPSLPPRDGTFSQYTEGQLRSYHISYYANAAHNPARGHANLRKNNTFSLLQTGEVGISTFDRTVQRVRLEKISNHIKLFINDRKVIDYIDDKPVIDGVNTGKPLDDGHLGFRQMQWTRFQYRNLVIWEVAN</sequence>
<dbReference type="RefSeq" id="WP_070126491.1">
    <property type="nucleotide sequence ID" value="NZ_MDHN01000037.1"/>
</dbReference>
<keyword evidence="2" id="KW-1185">Reference proteome</keyword>
<dbReference type="SUPFAM" id="SSF49899">
    <property type="entry name" value="Concanavalin A-like lectins/glucanases"/>
    <property type="match status" value="1"/>
</dbReference>
<evidence type="ECO:0000313" key="2">
    <source>
        <dbReference type="Proteomes" id="UP000175691"/>
    </source>
</evidence>
<dbReference type="InterPro" id="IPR013320">
    <property type="entry name" value="ConA-like_dom_sf"/>
</dbReference>
<dbReference type="OrthoDB" id="7171052at2"/>
<gene>
    <name evidence="1" type="ORF">BFC18_16620</name>
</gene>
<dbReference type="AlphaFoldDB" id="A0A1E7Z8B6"/>